<gene>
    <name evidence="1" type="ORF">UFOPK3774_00711</name>
</gene>
<protein>
    <submittedName>
        <fullName evidence="1">Unannotated protein</fullName>
    </submittedName>
</protein>
<dbReference type="InterPro" id="IPR011048">
    <property type="entry name" value="Haem_d1_sf"/>
</dbReference>
<organism evidence="1">
    <name type="scientific">freshwater metagenome</name>
    <dbReference type="NCBI Taxonomy" id="449393"/>
    <lineage>
        <taxon>unclassified sequences</taxon>
        <taxon>metagenomes</taxon>
        <taxon>ecological metagenomes</taxon>
    </lineage>
</organism>
<dbReference type="InterPro" id="IPR051200">
    <property type="entry name" value="Host-pathogen_enzymatic-act"/>
</dbReference>
<name>A0A6J7JHG9_9ZZZZ</name>
<dbReference type="NCBIfam" id="TIGR02276">
    <property type="entry name" value="beta_rpt_yvtn"/>
    <property type="match status" value="1"/>
</dbReference>
<sequence>MKFRALILALLLSASSTSPTHADVLTSDTTMVLVKTINGTITPKSVRASSDGTVSAHNMMYRHSVTLYDADTMELKATIPDKVDLNALGFPQYSGAYKGAPVEGAYSPDGKYIYVTNYAMYGKGFNHEGHDDCKATNPYDRSFLYRINRESNAIDAAYLVGKVPKVVQVSPDNKWILVSNWCSYDLSVISVESQKVVKTIKIGAYPRGIVIKKDSSLAYVAQMGGTTIHEINLTNFAKRTLTIGLNPRALVLSPDENTIYATLNSSGKVVAYDFTQKKVIHSVKTGKASRSLDISTDGSALFVVNFDSDTVSKIRTSDFAILQSIKVCNEPIGITYEPTMNRTWVACYKGQIKIFDNR</sequence>
<dbReference type="InterPro" id="IPR011964">
    <property type="entry name" value="YVTN_b-propeller_repeat"/>
</dbReference>
<accession>A0A6J7JHG9</accession>
<dbReference type="PANTHER" id="PTHR47197">
    <property type="entry name" value="PROTEIN NIRF"/>
    <property type="match status" value="1"/>
</dbReference>
<dbReference type="EMBL" id="CAFBNG010000127">
    <property type="protein sequence ID" value="CAB4942287.1"/>
    <property type="molecule type" value="Genomic_DNA"/>
</dbReference>
<dbReference type="AlphaFoldDB" id="A0A6J7JHG9"/>
<dbReference type="Gene3D" id="2.130.10.10">
    <property type="entry name" value="YVTN repeat-like/Quinoprotein amine dehydrogenase"/>
    <property type="match status" value="2"/>
</dbReference>
<reference evidence="1" key="1">
    <citation type="submission" date="2020-05" db="EMBL/GenBank/DDBJ databases">
        <authorList>
            <person name="Chiriac C."/>
            <person name="Salcher M."/>
            <person name="Ghai R."/>
            <person name="Kavagutti S V."/>
        </authorList>
    </citation>
    <scope>NUCLEOTIDE SEQUENCE</scope>
</reference>
<proteinExistence type="predicted"/>
<dbReference type="InterPro" id="IPR015943">
    <property type="entry name" value="WD40/YVTN_repeat-like_dom_sf"/>
</dbReference>
<evidence type="ECO:0000313" key="1">
    <source>
        <dbReference type="EMBL" id="CAB4942287.1"/>
    </source>
</evidence>
<dbReference type="PANTHER" id="PTHR47197:SF3">
    <property type="entry name" value="DIHYDRO-HEME D1 DEHYDROGENASE"/>
    <property type="match status" value="1"/>
</dbReference>
<dbReference type="SUPFAM" id="SSF51004">
    <property type="entry name" value="C-terminal (heme d1) domain of cytochrome cd1-nitrite reductase"/>
    <property type="match status" value="1"/>
</dbReference>